<evidence type="ECO:0008006" key="3">
    <source>
        <dbReference type="Google" id="ProtNLM"/>
    </source>
</evidence>
<evidence type="ECO:0000313" key="1">
    <source>
        <dbReference type="EMBL" id="HIS35007.1"/>
    </source>
</evidence>
<proteinExistence type="predicted"/>
<name>A0A9D1EX20_9BACT</name>
<dbReference type="PROSITE" id="PS00675">
    <property type="entry name" value="SIGMA54_INTERACT_1"/>
    <property type="match status" value="1"/>
</dbReference>
<dbReference type="EMBL" id="DVIU01000002">
    <property type="protein sequence ID" value="HIS35007.1"/>
    <property type="molecule type" value="Genomic_DNA"/>
</dbReference>
<gene>
    <name evidence="1" type="ORF">IAC10_00040</name>
</gene>
<accession>A0A9D1EX20</accession>
<organism evidence="1 2">
    <name type="scientific">Candidatus Scatousia excrementigallinarum</name>
    <dbReference type="NCBI Taxonomy" id="2840935"/>
    <lineage>
        <taxon>Bacteria</taxon>
        <taxon>Candidatus Scatousia</taxon>
    </lineage>
</organism>
<dbReference type="InterPro" id="IPR025662">
    <property type="entry name" value="Sigma_54_int_dom_ATP-bd_1"/>
</dbReference>
<protein>
    <recommendedName>
        <fullName evidence="3">DUF927 domain-containing protein</fullName>
    </recommendedName>
</protein>
<dbReference type="Proteomes" id="UP000823928">
    <property type="component" value="Unassembled WGS sequence"/>
</dbReference>
<reference evidence="1" key="1">
    <citation type="submission" date="2020-10" db="EMBL/GenBank/DDBJ databases">
        <authorList>
            <person name="Gilroy R."/>
        </authorList>
    </citation>
    <scope>NUCLEOTIDE SEQUENCE</scope>
    <source>
        <strain evidence="1">6276</strain>
    </source>
</reference>
<reference evidence="1" key="2">
    <citation type="journal article" date="2021" name="PeerJ">
        <title>Extensive microbial diversity within the chicken gut microbiome revealed by metagenomics and culture.</title>
        <authorList>
            <person name="Gilroy R."/>
            <person name="Ravi A."/>
            <person name="Getino M."/>
            <person name="Pursley I."/>
            <person name="Horton D.L."/>
            <person name="Alikhan N.F."/>
            <person name="Baker D."/>
            <person name="Gharbi K."/>
            <person name="Hall N."/>
            <person name="Watson M."/>
            <person name="Adriaenssens E.M."/>
            <person name="Foster-Nyarko E."/>
            <person name="Jarju S."/>
            <person name="Secka A."/>
            <person name="Antonio M."/>
            <person name="Oren A."/>
            <person name="Chaudhuri R.R."/>
            <person name="La Ragione R."/>
            <person name="Hildebrand F."/>
            <person name="Pallen M.J."/>
        </authorList>
    </citation>
    <scope>NUCLEOTIDE SEQUENCE</scope>
    <source>
        <strain evidence="1">6276</strain>
    </source>
</reference>
<dbReference type="AlphaFoldDB" id="A0A9D1EX20"/>
<comment type="caution">
    <text evidence="1">The sequence shown here is derived from an EMBL/GenBank/DDBJ whole genome shotgun (WGS) entry which is preliminary data.</text>
</comment>
<evidence type="ECO:0000313" key="2">
    <source>
        <dbReference type="Proteomes" id="UP000823928"/>
    </source>
</evidence>
<sequence>MSNIVSNVIQEGNNPLEQGKKTISNIFNAKRKRLSSITFISDVTITYKAGEYNLPMQNKFLYQDWNKTFLVEKKKDRLTVKLLANFIVTGVKECTLVYNDKSGKKPNRYYVVTLQNDKGRIESDVEIAYNSKSDVNQFQTTVNNLYTGFSVCMKEAEFKTFVEEYISPKVASTATIYTNAGLTPDGNLLYENALATPTCVYWAEDSGYIKTGDNTYVRLAEATHYLPKLAKSNKTGKQVANELMTNILECWSDNVVLPLLTLGHMVMALYFNDIVKRFGVPTLILYGETGTGKSTLVTVGLSIFGLAREALASGGSTAKSNEFFCSSYNCMNVCIDDVKGETLTSSNFTALIKAAYKAIPRTKMLPYGRGVEYIHTCSPLAYSTNETLPDLREVINRMNIIEIFGNVFKADKFKYHEVSNNGGGKLQELSLILPEFLKYSKDDIVKLYEQVFDILKANVQDTQNRVISNIAYAYTGAIMLLAIADIEVEDLQQMIIAYAQKQIQKYEDIKTVVDKVLAQIVTLYELGHLEKDKHFKVAKVQTEFGEELHVRFKKDVIISVINKFYGNDKTKRIDDKAFLSYAKNHKRYRGNHTIRLNEIEKPTNAMSFNVTGMEEYAEFGSIIEPMSYEDLQNSLKGNNM</sequence>